<comment type="similarity">
    <text evidence="1">Belongs to the iron-containing alcohol dehydrogenase family.</text>
</comment>
<dbReference type="GO" id="GO:0004022">
    <property type="term" value="F:alcohol dehydrogenase (NAD+) activity"/>
    <property type="evidence" value="ECO:0007669"/>
    <property type="project" value="TreeGrafter"/>
</dbReference>
<evidence type="ECO:0000313" key="7">
    <source>
        <dbReference type="Proteomes" id="UP000054624"/>
    </source>
</evidence>
<dbReference type="CDD" id="cd08177">
    <property type="entry name" value="MAR"/>
    <property type="match status" value="1"/>
</dbReference>
<protein>
    <submittedName>
        <fullName evidence="6">Iron-containing alcohol dehydrogenase</fullName>
    </submittedName>
</protein>
<dbReference type="InterPro" id="IPR039697">
    <property type="entry name" value="Alcohol_dehydrogenase_Fe"/>
</dbReference>
<evidence type="ECO:0000256" key="3">
    <source>
        <dbReference type="ARBA" id="ARBA00023027"/>
    </source>
</evidence>
<dbReference type="Proteomes" id="UP000054624">
    <property type="component" value="Unassembled WGS sequence"/>
</dbReference>
<dbReference type="PANTHER" id="PTHR11496">
    <property type="entry name" value="ALCOHOL DEHYDROGENASE"/>
    <property type="match status" value="1"/>
</dbReference>
<dbReference type="InterPro" id="IPR034786">
    <property type="entry name" value="MAR"/>
</dbReference>
<dbReference type="Gene3D" id="1.20.1090.10">
    <property type="entry name" value="Dehydroquinate synthase-like - alpha domain"/>
    <property type="match status" value="1"/>
</dbReference>
<dbReference type="Gene3D" id="3.40.50.1970">
    <property type="match status" value="1"/>
</dbReference>
<evidence type="ECO:0000259" key="5">
    <source>
        <dbReference type="Pfam" id="PF25137"/>
    </source>
</evidence>
<organism evidence="6 7">
    <name type="scientific">Caballeronia temeraria</name>
    <dbReference type="NCBI Taxonomy" id="1777137"/>
    <lineage>
        <taxon>Bacteria</taxon>
        <taxon>Pseudomonadati</taxon>
        <taxon>Pseudomonadota</taxon>
        <taxon>Betaproteobacteria</taxon>
        <taxon>Burkholderiales</taxon>
        <taxon>Burkholderiaceae</taxon>
        <taxon>Caballeronia</taxon>
    </lineage>
</organism>
<evidence type="ECO:0000259" key="4">
    <source>
        <dbReference type="Pfam" id="PF00465"/>
    </source>
</evidence>
<sequence length="352" mass="37784">MRSFVHETRPARVVFGNGSRQFLPRELDLLGIRRAVVITTPEQVGLGQQIAEILQGRCVGVLNRAVMHVPIDVARAAIETARQLGADGCVAAGGGSTIGLAKAIALESSLPILALPTTYAGSEMTPLYGITDNGEKKTGRDWRVMPRSVIYDPELTRSLPVQLSMTSGMNAIAHAAEALYGTDANPIYDLMAEEGIRALGAALPRLHERPGDHDARSDALYGAWLCGTVLGNVQMGLHHKLCHTLGGSFNLPHAEVHTVILPYALAYNASSAPHAMTRIARALHGEDAVRALRALGRSLGVPRSLRELGMPHDGLDRVADLIVEKPYPNPRPIERVAIRALLERAFAGAEPD</sequence>
<reference evidence="7" key="1">
    <citation type="submission" date="2016-01" db="EMBL/GenBank/DDBJ databases">
        <authorList>
            <person name="Peeters Charlotte."/>
        </authorList>
    </citation>
    <scope>NUCLEOTIDE SEQUENCE [LARGE SCALE GENOMIC DNA]</scope>
</reference>
<dbReference type="SUPFAM" id="SSF56796">
    <property type="entry name" value="Dehydroquinate synthase-like"/>
    <property type="match status" value="1"/>
</dbReference>
<evidence type="ECO:0000256" key="1">
    <source>
        <dbReference type="ARBA" id="ARBA00007358"/>
    </source>
</evidence>
<dbReference type="Pfam" id="PF25137">
    <property type="entry name" value="ADH_Fe_C"/>
    <property type="match status" value="1"/>
</dbReference>
<dbReference type="AlphaFoldDB" id="A0A158AHG9"/>
<keyword evidence="2" id="KW-0560">Oxidoreductase</keyword>
<feature type="domain" description="Fe-containing alcohol dehydrogenase-like C-terminal" evidence="5">
    <location>
        <begin position="165"/>
        <end position="346"/>
    </location>
</feature>
<feature type="domain" description="Alcohol dehydrogenase iron-type/glycerol dehydrogenase GldA" evidence="4">
    <location>
        <begin position="10"/>
        <end position="153"/>
    </location>
</feature>
<gene>
    <name evidence="6" type="ORF">AWB76_02396</name>
</gene>
<dbReference type="OrthoDB" id="3812122at2"/>
<dbReference type="GO" id="GO:0046872">
    <property type="term" value="F:metal ion binding"/>
    <property type="evidence" value="ECO:0007669"/>
    <property type="project" value="InterPro"/>
</dbReference>
<dbReference type="RefSeq" id="WP_061160302.1">
    <property type="nucleotide sequence ID" value="NZ_FCOI02000006.1"/>
</dbReference>
<keyword evidence="3" id="KW-0520">NAD</keyword>
<keyword evidence="7" id="KW-1185">Reference proteome</keyword>
<dbReference type="Pfam" id="PF00465">
    <property type="entry name" value="Fe-ADH"/>
    <property type="match status" value="1"/>
</dbReference>
<evidence type="ECO:0000256" key="2">
    <source>
        <dbReference type="ARBA" id="ARBA00023002"/>
    </source>
</evidence>
<dbReference type="PANTHER" id="PTHR11496:SF102">
    <property type="entry name" value="ALCOHOL DEHYDROGENASE 4"/>
    <property type="match status" value="1"/>
</dbReference>
<proteinExistence type="inferred from homology"/>
<dbReference type="EMBL" id="FCOI02000006">
    <property type="protein sequence ID" value="SAK57066.1"/>
    <property type="molecule type" value="Genomic_DNA"/>
</dbReference>
<dbReference type="InterPro" id="IPR001670">
    <property type="entry name" value="ADH_Fe/GldA"/>
</dbReference>
<accession>A0A158AHG9</accession>
<dbReference type="STRING" id="1777137.AWB76_02396"/>
<evidence type="ECO:0000313" key="6">
    <source>
        <dbReference type="EMBL" id="SAK57066.1"/>
    </source>
</evidence>
<name>A0A158AHG9_9BURK</name>
<dbReference type="GO" id="GO:0018506">
    <property type="term" value="F:maleylacetate reductase activity"/>
    <property type="evidence" value="ECO:0007669"/>
    <property type="project" value="InterPro"/>
</dbReference>
<dbReference type="InterPro" id="IPR056798">
    <property type="entry name" value="ADH_Fe_C"/>
</dbReference>